<dbReference type="EMBL" id="PYGA01000021">
    <property type="protein sequence ID" value="PSK90894.1"/>
    <property type="molecule type" value="Genomic_DNA"/>
</dbReference>
<keyword evidence="7" id="KW-1185">Reference proteome</keyword>
<keyword evidence="3" id="KW-0034">Amyloid</keyword>
<accession>A0A2P8D100</accession>
<proteinExistence type="predicted"/>
<evidence type="ECO:0000259" key="5">
    <source>
        <dbReference type="PROSITE" id="PS51884"/>
    </source>
</evidence>
<name>A0A2P8D100_9ACTN</name>
<keyword evidence="4" id="KW-0732">Signal</keyword>
<dbReference type="InterPro" id="IPR005528">
    <property type="entry name" value="ChpA-H"/>
</dbReference>
<comment type="caution">
    <text evidence="6">The sequence shown here is derived from an EMBL/GenBank/DDBJ whole genome shotgun (WGS) entry which is preliminary data.</text>
</comment>
<feature type="chain" id="PRO_5015195899" evidence="4">
    <location>
        <begin position="28"/>
        <end position="82"/>
    </location>
</feature>
<dbReference type="PROSITE" id="PS51884">
    <property type="entry name" value="CHAPLIN"/>
    <property type="match status" value="1"/>
</dbReference>
<feature type="domain" description="Chaplin" evidence="5">
    <location>
        <begin position="35"/>
        <end position="75"/>
    </location>
</feature>
<dbReference type="Proteomes" id="UP000240542">
    <property type="component" value="Unassembled WGS sequence"/>
</dbReference>
<evidence type="ECO:0000313" key="6">
    <source>
        <dbReference type="EMBL" id="PSK90894.1"/>
    </source>
</evidence>
<evidence type="ECO:0000256" key="1">
    <source>
        <dbReference type="ARBA" id="ARBA00022512"/>
    </source>
</evidence>
<feature type="signal peptide" evidence="4">
    <location>
        <begin position="1"/>
        <end position="27"/>
    </location>
</feature>
<protein>
    <submittedName>
        <fullName evidence="6">Small secreted domain DUF320</fullName>
    </submittedName>
</protein>
<evidence type="ECO:0000256" key="4">
    <source>
        <dbReference type="SAM" id="SignalP"/>
    </source>
</evidence>
<keyword evidence="2" id="KW-0130">Cell adhesion</keyword>
<dbReference type="Pfam" id="PF03777">
    <property type="entry name" value="ChpA-C"/>
    <property type="match status" value="1"/>
</dbReference>
<reference evidence="6 7" key="1">
    <citation type="submission" date="2018-03" db="EMBL/GenBank/DDBJ databases">
        <title>Genomic Encyclopedia of Archaeal and Bacterial Type Strains, Phase II (KMG-II): from individual species to whole genera.</title>
        <authorList>
            <person name="Goeker M."/>
        </authorList>
    </citation>
    <scope>NUCLEOTIDE SEQUENCE [LARGE SCALE GENOMIC DNA]</scope>
    <source>
        <strain evidence="6 7">DSM 45312</strain>
    </source>
</reference>
<organism evidence="6 7">
    <name type="scientific">Murinocardiopsis flavida</name>
    <dbReference type="NCBI Taxonomy" id="645275"/>
    <lineage>
        <taxon>Bacteria</taxon>
        <taxon>Bacillati</taxon>
        <taxon>Actinomycetota</taxon>
        <taxon>Actinomycetes</taxon>
        <taxon>Streptosporangiales</taxon>
        <taxon>Nocardiopsidaceae</taxon>
        <taxon>Murinocardiopsis</taxon>
    </lineage>
</organism>
<keyword evidence="1" id="KW-0964">Secreted</keyword>
<keyword evidence="1" id="KW-0134">Cell wall</keyword>
<dbReference type="RefSeq" id="WP_106585682.1">
    <property type="nucleotide sequence ID" value="NZ_PYGA01000021.1"/>
</dbReference>
<evidence type="ECO:0000256" key="3">
    <source>
        <dbReference type="ARBA" id="ARBA00023087"/>
    </source>
</evidence>
<evidence type="ECO:0000256" key="2">
    <source>
        <dbReference type="ARBA" id="ARBA00022889"/>
    </source>
</evidence>
<dbReference type="GO" id="GO:0007155">
    <property type="term" value="P:cell adhesion"/>
    <property type="evidence" value="ECO:0007669"/>
    <property type="project" value="UniProtKB-KW"/>
</dbReference>
<gene>
    <name evidence="6" type="ORF">CLV63_12119</name>
</gene>
<sequence>MKKLFAAGAFTATVAAGVLFAGAPAFADDNETNGDGAVLSGNQVDVDINTAVNVCGNAVAVVGVANGNCGNAGATVVNHYDD</sequence>
<dbReference type="AlphaFoldDB" id="A0A2P8D100"/>
<evidence type="ECO:0000313" key="7">
    <source>
        <dbReference type="Proteomes" id="UP000240542"/>
    </source>
</evidence>